<dbReference type="Proteomes" id="UP000799423">
    <property type="component" value="Unassembled WGS sequence"/>
</dbReference>
<protein>
    <submittedName>
        <fullName evidence="2">Uncharacterized protein</fullName>
    </submittedName>
</protein>
<feature type="region of interest" description="Disordered" evidence="1">
    <location>
        <begin position="1"/>
        <end position="52"/>
    </location>
</feature>
<name>A0A6A7B4U3_9PLEO</name>
<gene>
    <name evidence="2" type="ORF">T440DRAFT_479995</name>
</gene>
<evidence type="ECO:0000256" key="1">
    <source>
        <dbReference type="SAM" id="MobiDB-lite"/>
    </source>
</evidence>
<keyword evidence="3" id="KW-1185">Reference proteome</keyword>
<dbReference type="AlphaFoldDB" id="A0A6A7B4U3"/>
<reference evidence="2" key="1">
    <citation type="submission" date="2020-01" db="EMBL/GenBank/DDBJ databases">
        <authorList>
            <consortium name="DOE Joint Genome Institute"/>
            <person name="Haridas S."/>
            <person name="Albert R."/>
            <person name="Binder M."/>
            <person name="Bloem J."/>
            <person name="Labutti K."/>
            <person name="Salamov A."/>
            <person name="Andreopoulos B."/>
            <person name="Baker S.E."/>
            <person name="Barry K."/>
            <person name="Bills G."/>
            <person name="Bluhm B.H."/>
            <person name="Cannon C."/>
            <person name="Castanera R."/>
            <person name="Culley D.E."/>
            <person name="Daum C."/>
            <person name="Ezra D."/>
            <person name="Gonzalez J.B."/>
            <person name="Henrissat B."/>
            <person name="Kuo A."/>
            <person name="Liang C."/>
            <person name="Lipzen A."/>
            <person name="Lutzoni F."/>
            <person name="Magnuson J."/>
            <person name="Mondo S."/>
            <person name="Nolan M."/>
            <person name="Ohm R."/>
            <person name="Pangilinan J."/>
            <person name="Park H.-J."/>
            <person name="Ramirez L."/>
            <person name="Alfaro M."/>
            <person name="Sun H."/>
            <person name="Tritt A."/>
            <person name="Yoshinaga Y."/>
            <person name="Zwiers L.-H."/>
            <person name="Turgeon B.G."/>
            <person name="Goodwin S.B."/>
            <person name="Spatafora J.W."/>
            <person name="Crous P.W."/>
            <person name="Grigoriev I.V."/>
        </authorList>
    </citation>
    <scope>NUCLEOTIDE SEQUENCE</scope>
    <source>
        <strain evidence="2">IPT5</strain>
    </source>
</reference>
<accession>A0A6A7B4U3</accession>
<sequence length="270" mass="30279">MALPLPSAPHSSAAEAQRAFHHVDSTCAASRAKEPPSTHGRSQHPAQTLSSIHVGSDHIIQARSWFEAEHARLIEPEMGTTAAQSPWLDSFPQTRRRAIANCGQCSIHLQGSVSKRKRYLSQAYQTVDTACRYATEMVDTQQQIQHVQHRFGRPSLENRGLSLSRTSPVIYSMHMWQRLAINCATRRLQEIRVCAQHSSHMAVDSKLCLLRMPITKSRSITVSETAVNNEGSRPRFIVPQWYLTDPCHRDLSTLKPERRPTSTSVTLAQG</sequence>
<proteinExistence type="predicted"/>
<dbReference type="EMBL" id="MU006311">
    <property type="protein sequence ID" value="KAF2849465.1"/>
    <property type="molecule type" value="Genomic_DNA"/>
</dbReference>
<evidence type="ECO:0000313" key="2">
    <source>
        <dbReference type="EMBL" id="KAF2849465.1"/>
    </source>
</evidence>
<evidence type="ECO:0000313" key="3">
    <source>
        <dbReference type="Proteomes" id="UP000799423"/>
    </source>
</evidence>
<organism evidence="2 3">
    <name type="scientific">Plenodomus tracheiphilus IPT5</name>
    <dbReference type="NCBI Taxonomy" id="1408161"/>
    <lineage>
        <taxon>Eukaryota</taxon>
        <taxon>Fungi</taxon>
        <taxon>Dikarya</taxon>
        <taxon>Ascomycota</taxon>
        <taxon>Pezizomycotina</taxon>
        <taxon>Dothideomycetes</taxon>
        <taxon>Pleosporomycetidae</taxon>
        <taxon>Pleosporales</taxon>
        <taxon>Pleosporineae</taxon>
        <taxon>Leptosphaeriaceae</taxon>
        <taxon>Plenodomus</taxon>
    </lineage>
</organism>